<dbReference type="GO" id="GO:0034058">
    <property type="term" value="P:endosomal vesicle fusion"/>
    <property type="evidence" value="ECO:0007669"/>
    <property type="project" value="TreeGrafter"/>
</dbReference>
<dbReference type="OrthoDB" id="2692490at2759"/>
<evidence type="ECO:0000313" key="2">
    <source>
        <dbReference type="EMBL" id="KAG2092276.1"/>
    </source>
</evidence>
<evidence type="ECO:0000313" key="3">
    <source>
        <dbReference type="Proteomes" id="UP000823399"/>
    </source>
</evidence>
<dbReference type="InterPro" id="IPR032914">
    <property type="entry name" value="Vam6/VPS39/TRAP1"/>
</dbReference>
<dbReference type="Proteomes" id="UP000823399">
    <property type="component" value="Unassembled WGS sequence"/>
</dbReference>
<gene>
    <name evidence="2" type="ORF">F5147DRAFT_585945</name>
    <name evidence="1" type="ORF">F5147DRAFT_588037</name>
</gene>
<dbReference type="AlphaFoldDB" id="A0A9P7ETM8"/>
<dbReference type="PANTHER" id="PTHR12894">
    <property type="entry name" value="CNH DOMAIN CONTAINING"/>
    <property type="match status" value="1"/>
</dbReference>
<proteinExistence type="predicted"/>
<dbReference type="EMBL" id="JABBWM010000091">
    <property type="protein sequence ID" value="KAG2092276.1"/>
    <property type="molecule type" value="Genomic_DNA"/>
</dbReference>
<protein>
    <submittedName>
        <fullName evidence="1">Uncharacterized protein</fullName>
    </submittedName>
</protein>
<evidence type="ECO:0000313" key="1">
    <source>
        <dbReference type="EMBL" id="KAG2087634.1"/>
    </source>
</evidence>
<accession>A0A9P7ETM8</accession>
<dbReference type="EMBL" id="JABBWM010000130">
    <property type="protein sequence ID" value="KAG2087634.1"/>
    <property type="molecule type" value="Genomic_DNA"/>
</dbReference>
<keyword evidence="3" id="KW-1185">Reference proteome</keyword>
<dbReference type="PANTHER" id="PTHR12894:SF49">
    <property type="entry name" value="VAM6_VPS39-LIKE PROTEIN"/>
    <property type="match status" value="1"/>
</dbReference>
<dbReference type="GO" id="GO:0000329">
    <property type="term" value="C:fungal-type vacuole membrane"/>
    <property type="evidence" value="ECO:0007669"/>
    <property type="project" value="TreeGrafter"/>
</dbReference>
<organism evidence="1 3">
    <name type="scientific">Suillus discolor</name>
    <dbReference type="NCBI Taxonomy" id="1912936"/>
    <lineage>
        <taxon>Eukaryota</taxon>
        <taxon>Fungi</taxon>
        <taxon>Dikarya</taxon>
        <taxon>Basidiomycota</taxon>
        <taxon>Agaricomycotina</taxon>
        <taxon>Agaricomycetes</taxon>
        <taxon>Agaricomycetidae</taxon>
        <taxon>Boletales</taxon>
        <taxon>Suillineae</taxon>
        <taxon>Suillaceae</taxon>
        <taxon>Suillus</taxon>
    </lineage>
</organism>
<reference evidence="1" key="1">
    <citation type="journal article" date="2020" name="New Phytol.">
        <title>Comparative genomics reveals dynamic genome evolution in host specialist ectomycorrhizal fungi.</title>
        <authorList>
            <person name="Lofgren L.A."/>
            <person name="Nguyen N.H."/>
            <person name="Vilgalys R."/>
            <person name="Ruytinx J."/>
            <person name="Liao H.L."/>
            <person name="Branco S."/>
            <person name="Kuo A."/>
            <person name="LaButti K."/>
            <person name="Lipzen A."/>
            <person name="Andreopoulos W."/>
            <person name="Pangilinan J."/>
            <person name="Riley R."/>
            <person name="Hundley H."/>
            <person name="Na H."/>
            <person name="Barry K."/>
            <person name="Grigoriev I.V."/>
            <person name="Stajich J.E."/>
            <person name="Kennedy P.G."/>
        </authorList>
    </citation>
    <scope>NUCLEOTIDE SEQUENCE</scope>
    <source>
        <strain evidence="1">FC423</strain>
    </source>
</reference>
<sequence length="163" mass="18441">VTDYLEKIDPTMSTCYIEYLIDEKGGESPVFHDWLAELYLNMTLTVLTKFPLANGSDVYSKLLRFIDRLHGLLLKSQFQTDTRMNIELIPCRSLPSASCVVGLHTLLELYLRPTGETAPNSLRPALDLISRHCPRLDSLETLQLLPPLVTALDVRPFLQEALI</sequence>
<comment type="caution">
    <text evidence="1">The sequence shown here is derived from an EMBL/GenBank/DDBJ whole genome shotgun (WGS) entry which is preliminary data.</text>
</comment>
<name>A0A9P7ETM8_9AGAM</name>
<dbReference type="RefSeq" id="XP_041286801.1">
    <property type="nucleotide sequence ID" value="XM_041431899.1"/>
</dbReference>
<feature type="non-terminal residue" evidence="1">
    <location>
        <position position="163"/>
    </location>
</feature>
<dbReference type="GO" id="GO:0006914">
    <property type="term" value="P:autophagy"/>
    <property type="evidence" value="ECO:0007669"/>
    <property type="project" value="TreeGrafter"/>
</dbReference>
<dbReference type="GeneID" id="64694158"/>